<dbReference type="AlphaFoldDB" id="A0A1Y3BK23"/>
<evidence type="ECO:0000313" key="2">
    <source>
        <dbReference type="Proteomes" id="UP000194236"/>
    </source>
</evidence>
<dbReference type="PANTHER" id="PTHR45850:SF1">
    <property type="entry name" value="SORTING NEXIN 6, ISOFORM B"/>
    <property type="match status" value="1"/>
</dbReference>
<keyword evidence="2" id="KW-1185">Reference proteome</keyword>
<dbReference type="EMBL" id="MUJZ01014332">
    <property type="protein sequence ID" value="OTF81299.1"/>
    <property type="molecule type" value="Genomic_DNA"/>
</dbReference>
<protein>
    <submittedName>
        <fullName evidence="1">Uncharacterized protein</fullName>
    </submittedName>
</protein>
<evidence type="ECO:0000313" key="1">
    <source>
        <dbReference type="EMBL" id="OTF81299.1"/>
    </source>
</evidence>
<dbReference type="GO" id="GO:0090389">
    <property type="term" value="P:phagosome-lysosome fusion involved in apoptotic cell clearance"/>
    <property type="evidence" value="ECO:0007669"/>
    <property type="project" value="TreeGrafter"/>
</dbReference>
<dbReference type="PANTHER" id="PTHR45850">
    <property type="entry name" value="SORTING NEXIN FAMILY MEMBER"/>
    <property type="match status" value="1"/>
</dbReference>
<name>A0A1Y3BK23_EURMA</name>
<organism evidence="1 2">
    <name type="scientific">Euroglyphus maynei</name>
    <name type="common">Mayne's house dust mite</name>
    <dbReference type="NCBI Taxonomy" id="6958"/>
    <lineage>
        <taxon>Eukaryota</taxon>
        <taxon>Metazoa</taxon>
        <taxon>Ecdysozoa</taxon>
        <taxon>Arthropoda</taxon>
        <taxon>Chelicerata</taxon>
        <taxon>Arachnida</taxon>
        <taxon>Acari</taxon>
        <taxon>Acariformes</taxon>
        <taxon>Sarcoptiformes</taxon>
        <taxon>Astigmata</taxon>
        <taxon>Psoroptidia</taxon>
        <taxon>Analgoidea</taxon>
        <taxon>Pyroglyphidae</taxon>
        <taxon>Pyroglyphinae</taxon>
        <taxon>Euroglyphus</taxon>
    </lineage>
</organism>
<proteinExistence type="predicted"/>
<feature type="non-terminal residue" evidence="1">
    <location>
        <position position="1"/>
    </location>
</feature>
<comment type="caution">
    <text evidence="1">The sequence shown here is derived from an EMBL/GenBank/DDBJ whole genome shotgun (WGS) entry which is preliminary data.</text>
</comment>
<reference evidence="1 2" key="1">
    <citation type="submission" date="2017-03" db="EMBL/GenBank/DDBJ databases">
        <title>Genome Survey of Euroglyphus maynei.</title>
        <authorList>
            <person name="Arlian L.G."/>
            <person name="Morgan M.S."/>
            <person name="Rider S.D."/>
        </authorList>
    </citation>
    <scope>NUCLEOTIDE SEQUENCE [LARGE SCALE GENOMIC DNA]</scope>
    <source>
        <strain evidence="1">Arlian Lab</strain>
        <tissue evidence="1">Whole body</tissue>
    </source>
</reference>
<accession>A0A1Y3BK23</accession>
<gene>
    <name evidence="1" type="ORF">BLA29_014397</name>
</gene>
<dbReference type="Proteomes" id="UP000194236">
    <property type="component" value="Unassembled WGS sequence"/>
</dbReference>
<dbReference type="OrthoDB" id="9976382at2759"/>
<sequence length="71" mass="8122">LSVRGKNKKERLVGLFTNIRSSTDGLVLNTTQKDIDEFFEGQRVQLSDYYNVIKNQTMKSDAMVKSHKGEN</sequence>